<keyword evidence="2" id="KW-1185">Reference proteome</keyword>
<protein>
    <submittedName>
        <fullName evidence="1">Uncharacterized protein</fullName>
    </submittedName>
</protein>
<accession>A0A5B0MK03</accession>
<sequence>MPQSHSQNQLLIYVLHSPLETPTRSISCRQFCRELSNLLLSRPSNGHLSLTQSNPEPTLLNPHSPLPISLFPIRHCRFPTELSPIVPLNCIRGFRLCWMGDNRGQFCLSTVIVRSLGRKRTPRAHCGFGGSGQLLGIYLWALDIRAFPSHPPLLTSPLTSHISSSFSPGTPTH</sequence>
<dbReference type="EMBL" id="VSWC01000145">
    <property type="protein sequence ID" value="KAA1076329.1"/>
    <property type="molecule type" value="Genomic_DNA"/>
</dbReference>
<dbReference type="AlphaFoldDB" id="A0A5B0MK03"/>
<proteinExistence type="predicted"/>
<reference evidence="1 2" key="1">
    <citation type="submission" date="2019-05" db="EMBL/GenBank/DDBJ databases">
        <title>Emergence of the Ug99 lineage of the wheat stem rust pathogen through somatic hybridization.</title>
        <authorList>
            <person name="Li F."/>
            <person name="Upadhyaya N.M."/>
            <person name="Sperschneider J."/>
            <person name="Matny O."/>
            <person name="Nguyen-Phuc H."/>
            <person name="Mago R."/>
            <person name="Raley C."/>
            <person name="Miller M.E."/>
            <person name="Silverstein K.A.T."/>
            <person name="Henningsen E."/>
            <person name="Hirsch C.D."/>
            <person name="Visser B."/>
            <person name="Pretorius Z.A."/>
            <person name="Steffenson B.J."/>
            <person name="Schwessinger B."/>
            <person name="Dodds P.N."/>
            <person name="Figueroa M."/>
        </authorList>
    </citation>
    <scope>NUCLEOTIDE SEQUENCE [LARGE SCALE GENOMIC DNA]</scope>
    <source>
        <strain evidence="1">21-0</strain>
    </source>
</reference>
<name>A0A5B0MK03_PUCGR</name>
<comment type="caution">
    <text evidence="1">The sequence shown here is derived from an EMBL/GenBank/DDBJ whole genome shotgun (WGS) entry which is preliminary data.</text>
</comment>
<gene>
    <name evidence="1" type="ORF">PGT21_002766</name>
</gene>
<evidence type="ECO:0000313" key="1">
    <source>
        <dbReference type="EMBL" id="KAA1076329.1"/>
    </source>
</evidence>
<organism evidence="1 2">
    <name type="scientific">Puccinia graminis f. sp. tritici</name>
    <dbReference type="NCBI Taxonomy" id="56615"/>
    <lineage>
        <taxon>Eukaryota</taxon>
        <taxon>Fungi</taxon>
        <taxon>Dikarya</taxon>
        <taxon>Basidiomycota</taxon>
        <taxon>Pucciniomycotina</taxon>
        <taxon>Pucciniomycetes</taxon>
        <taxon>Pucciniales</taxon>
        <taxon>Pucciniaceae</taxon>
        <taxon>Puccinia</taxon>
    </lineage>
</organism>
<evidence type="ECO:0000313" key="2">
    <source>
        <dbReference type="Proteomes" id="UP000324748"/>
    </source>
</evidence>
<dbReference type="Proteomes" id="UP000324748">
    <property type="component" value="Unassembled WGS sequence"/>
</dbReference>